<name>A0A7I8W5Z7_9ANNE</name>
<dbReference type="PANTHER" id="PTHR34365:SF7">
    <property type="entry name" value="GLYCINE-RICH DOMAIN-CONTAINING PROTEIN 1"/>
    <property type="match status" value="1"/>
</dbReference>
<gene>
    <name evidence="2" type="ORF">DGYR_LOCUS11574</name>
</gene>
<dbReference type="OrthoDB" id="2684236at2759"/>
<dbReference type="AlphaFoldDB" id="A0A7I8W5Z7"/>
<feature type="region of interest" description="Disordered" evidence="1">
    <location>
        <begin position="857"/>
        <end position="880"/>
    </location>
</feature>
<comment type="caution">
    <text evidence="2">The sequence shown here is derived from an EMBL/GenBank/DDBJ whole genome shotgun (WGS) entry which is preliminary data.</text>
</comment>
<accession>A0A7I8W5Z7</accession>
<feature type="region of interest" description="Disordered" evidence="1">
    <location>
        <begin position="731"/>
        <end position="754"/>
    </location>
</feature>
<dbReference type="InterPro" id="IPR009836">
    <property type="entry name" value="GRDP-like"/>
</dbReference>
<keyword evidence="3" id="KW-1185">Reference proteome</keyword>
<dbReference type="EMBL" id="CAJFCJ010000019">
    <property type="protein sequence ID" value="CAD5123948.1"/>
    <property type="molecule type" value="Genomic_DNA"/>
</dbReference>
<proteinExistence type="predicted"/>
<dbReference type="PANTHER" id="PTHR34365">
    <property type="entry name" value="ENOLASE (DUF1399)"/>
    <property type="match status" value="1"/>
</dbReference>
<reference evidence="2 3" key="1">
    <citation type="submission" date="2020-08" db="EMBL/GenBank/DDBJ databases">
        <authorList>
            <person name="Hejnol A."/>
        </authorList>
    </citation>
    <scope>NUCLEOTIDE SEQUENCE [LARGE SCALE GENOMIC DNA]</scope>
</reference>
<evidence type="ECO:0000313" key="2">
    <source>
        <dbReference type="EMBL" id="CAD5123948.1"/>
    </source>
</evidence>
<dbReference type="Proteomes" id="UP000549394">
    <property type="component" value="Unassembled WGS sequence"/>
</dbReference>
<evidence type="ECO:0000313" key="3">
    <source>
        <dbReference type="Proteomes" id="UP000549394"/>
    </source>
</evidence>
<protein>
    <submittedName>
        <fullName evidence="2">Uncharacterized protein</fullName>
    </submittedName>
</protein>
<organism evidence="2 3">
    <name type="scientific">Dimorphilus gyrociliatus</name>
    <dbReference type="NCBI Taxonomy" id="2664684"/>
    <lineage>
        <taxon>Eukaryota</taxon>
        <taxon>Metazoa</taxon>
        <taxon>Spiralia</taxon>
        <taxon>Lophotrochozoa</taxon>
        <taxon>Annelida</taxon>
        <taxon>Polychaeta</taxon>
        <taxon>Polychaeta incertae sedis</taxon>
        <taxon>Dinophilidae</taxon>
        <taxon>Dimorphilus</taxon>
    </lineage>
</organism>
<evidence type="ECO:0000256" key="1">
    <source>
        <dbReference type="SAM" id="MobiDB-lite"/>
    </source>
</evidence>
<sequence>MSDADRLDSDIIRLSIDGELTSILRNYRCFLKKIFAIESLKRDDSVIRNAVRRYETIWLRLLKEEGDRSKEINPPLDVEWIWTVHMTYPKEYRSDCKNLIGFVPDHTIRDPNDNSLARKKGEKLWKEFTAGDEPYETDLSRAPPINSTNQTALSVDLLECAKRQADFYYDISLPHFGDKIFLQNAQERYKLFSKLTARLGRYLFAPTDIRFVCKCHMLHPHSFNKDTDVWGAQHIDLEKMELADKQFSINAWKEMIGSSLFAPGSLSRGPSPENRLDQVDISDIHQSAGRITVRVTIVAAKLTIGHKVNKAKIKIFEMEEKEGDEKDIKHKKEKGRTVWNSHQTKIRDDSMFVLNGANKFQLTINPPHVLKVNVEVNQGGIKSVKSFFKPKMYQFDGFLIVDAARAFIEHNKAELSVKLDSGNSPNVFLELALRFSRPYLSDLVFNLVQGNFTTKEMPQTEESLWGPVPLASLPEDVKHNCAVANHVLYPDSAPDERPFHITVIHSLLLKTSAIQVFAKRRLVCVAHTVGNDQLPTSSLVSDTKKIPSLDVAKGERAILIKDKNGDWAIIKGIWQDKNKRTPSHLKLIIYYVRNDPSDADEYTAFDRKTNVLRMKTVNVSLQTGRIRAQPEGTPGRDKTIDVAPSIAFAFTVAVLCTLCEPRPQQLRQKDISKTDSTDGIGRGNTFADDLVRGLRDEHKPTFVDSGGFLETVASNAMLFLAAKGLMNVLGGGPRRNRRRSSSLSLTRREEEERDAAEIEERMLYGTGYEEDEPNFDNLTNYYSGMNEDVATDVFCPWGETGDDFVQAIEAGQDLDDALNNLDINGYHDEPDMDPLTDAYYGGNEEYVEEELGRNYEENEENHDGHDHNDYTTEEANWSHDDTGDTADIVEIDRGSVGGGSVGGHSVGMDD</sequence>
<dbReference type="Pfam" id="PF07173">
    <property type="entry name" value="GRDP-like"/>
    <property type="match status" value="1"/>
</dbReference>